<evidence type="ECO:0008006" key="3">
    <source>
        <dbReference type="Google" id="ProtNLM"/>
    </source>
</evidence>
<comment type="caution">
    <text evidence="1">The sequence shown here is derived from an EMBL/GenBank/DDBJ whole genome shotgun (WGS) entry which is preliminary data.</text>
</comment>
<proteinExistence type="predicted"/>
<dbReference type="SUPFAM" id="SSF53795">
    <property type="entry name" value="PEP carboxykinase-like"/>
    <property type="match status" value="1"/>
</dbReference>
<dbReference type="InterPro" id="IPR027417">
    <property type="entry name" value="P-loop_NTPase"/>
</dbReference>
<dbReference type="RefSeq" id="WP_160730230.1">
    <property type="nucleotide sequence ID" value="NZ_WTYP01000001.1"/>
</dbReference>
<dbReference type="Proteomes" id="UP000471435">
    <property type="component" value="Unassembled WGS sequence"/>
</dbReference>
<protein>
    <recommendedName>
        <fullName evidence="3">Hpr(Ser) kinase/phosphatase</fullName>
    </recommendedName>
</protein>
<dbReference type="AlphaFoldDB" id="A0A6I4UZQ9"/>
<dbReference type="EMBL" id="WTYP01000001">
    <property type="protein sequence ID" value="MXP47068.1"/>
    <property type="molecule type" value="Genomic_DNA"/>
</dbReference>
<evidence type="ECO:0000313" key="2">
    <source>
        <dbReference type="Proteomes" id="UP000471435"/>
    </source>
</evidence>
<keyword evidence="2" id="KW-1185">Reference proteome</keyword>
<dbReference type="OrthoDB" id="3213869at2"/>
<accession>A0A6I4UZQ9</accession>
<reference evidence="1 2" key="1">
    <citation type="submission" date="2019-12" db="EMBL/GenBank/DDBJ databases">
        <title>Genomic-based taxomic classification of the family Erythrobacteraceae.</title>
        <authorList>
            <person name="Xu L."/>
        </authorList>
    </citation>
    <scope>NUCLEOTIDE SEQUENCE [LARGE SCALE GENOMIC DNA]</scope>
    <source>
        <strain evidence="1 2">SW-109</strain>
    </source>
</reference>
<name>A0A6I4UZQ9_9SPHN</name>
<evidence type="ECO:0000313" key="1">
    <source>
        <dbReference type="EMBL" id="MXP47068.1"/>
    </source>
</evidence>
<dbReference type="Gene3D" id="3.40.50.300">
    <property type="entry name" value="P-loop containing nucleotide triphosphate hydrolases"/>
    <property type="match status" value="1"/>
</dbReference>
<organism evidence="1 2">
    <name type="scientific">Pontixanthobacter luteolus</name>
    <dbReference type="NCBI Taxonomy" id="295089"/>
    <lineage>
        <taxon>Bacteria</taxon>
        <taxon>Pseudomonadati</taxon>
        <taxon>Pseudomonadota</taxon>
        <taxon>Alphaproteobacteria</taxon>
        <taxon>Sphingomonadales</taxon>
        <taxon>Erythrobacteraceae</taxon>
        <taxon>Pontixanthobacter</taxon>
    </lineage>
</organism>
<gene>
    <name evidence="1" type="ORF">GRI43_06660</name>
</gene>
<sequence>MAAASSLESERFHYRHSGVRICSDIHLPEWMAFADDEQGASGVDIRIILAPDAGPAEPPPGHGTYDDGTLCFAVDGIGSWTVSGGAEIAVHPHPGVGARELRLFTLGSAWGALGYQRGWAMLHGSAVARNDRAVLFCGDAGQGKSTLAAAMTERGWKLVGDDLSRIEPGGAGHTPMIHPSSARLKLWDSALHYLGLNSEGLERDFFRDEKYHLAVHPGQLAAHPMPLAAVFILGWDDRLTAERLRGAEAVRGLAEASMYRKEYLELMGTLAEQIVHCARIASNVPIYRIGRPRDFKLLPNVCLQVDKMLSDIAAVRDLAE</sequence>